<feature type="binding site" evidence="10">
    <location>
        <position position="111"/>
    </location>
    <ligand>
        <name>anthranilate</name>
        <dbReference type="ChEBI" id="CHEBI:16567"/>
        <label>1</label>
    </ligand>
</feature>
<feature type="binding site" evidence="10">
    <location>
        <begin position="108"/>
        <end position="116"/>
    </location>
    <ligand>
        <name>5-phospho-alpha-D-ribose 1-diphosphate</name>
        <dbReference type="ChEBI" id="CHEBI:58017"/>
    </ligand>
</feature>
<dbReference type="InterPro" id="IPR036320">
    <property type="entry name" value="Glycosyl_Trfase_fam3_N_dom_sf"/>
</dbReference>
<comment type="function">
    <text evidence="10">Catalyzes the transfer of the phosphoribosyl group of 5-phosphorylribose-1-pyrophosphate (PRPP) to anthranilate to yield N-(5'-phosphoribosyl)-anthranilate (PRA).</text>
</comment>
<feature type="binding site" evidence="10">
    <location>
        <position position="88"/>
    </location>
    <ligand>
        <name>5-phospho-alpha-D-ribose 1-diphosphate</name>
        <dbReference type="ChEBI" id="CHEBI:58017"/>
    </ligand>
</feature>
<dbReference type="GO" id="GO:0000162">
    <property type="term" value="P:L-tryptophan biosynthetic process"/>
    <property type="evidence" value="ECO:0007669"/>
    <property type="project" value="UniProtKB-UniRule"/>
</dbReference>
<organism evidence="13 14">
    <name type="scientific">Candidatus Thermochlorobacter aerophilus</name>
    <dbReference type="NCBI Taxonomy" id="1868324"/>
    <lineage>
        <taxon>Bacteria</taxon>
        <taxon>Pseudomonadati</taxon>
        <taxon>Chlorobiota</taxon>
        <taxon>Chlorobiia</taxon>
        <taxon>Chlorobiales</taxon>
        <taxon>Candidatus Thermochlorobacteriaceae</taxon>
        <taxon>Candidatus Thermochlorobacter</taxon>
    </lineage>
</organism>
<evidence type="ECO:0000259" key="12">
    <source>
        <dbReference type="Pfam" id="PF02885"/>
    </source>
</evidence>
<dbReference type="InterPro" id="IPR035902">
    <property type="entry name" value="Nuc_phospho_transferase"/>
</dbReference>
<feature type="binding site" evidence="10">
    <location>
        <begin position="83"/>
        <end position="84"/>
    </location>
    <ligand>
        <name>5-phospho-alpha-D-ribose 1-diphosphate</name>
        <dbReference type="ChEBI" id="CHEBI:58017"/>
    </ligand>
</feature>
<comment type="caution">
    <text evidence="10">Lacks conserved residue(s) required for the propagation of feature annotation.</text>
</comment>
<feature type="binding site" evidence="10">
    <location>
        <position position="229"/>
    </location>
    <ligand>
        <name>Mg(2+)</name>
        <dbReference type="ChEBI" id="CHEBI:18420"/>
        <label>2</label>
    </ligand>
</feature>
<proteinExistence type="inferred from homology"/>
<evidence type="ECO:0000256" key="4">
    <source>
        <dbReference type="ARBA" id="ARBA00022679"/>
    </source>
</evidence>
<keyword evidence="2 10" id="KW-0028">Amino-acid biosynthesis</keyword>
<dbReference type="InterPro" id="IPR005940">
    <property type="entry name" value="Anthranilate_Pribosyl_Tfrase"/>
</dbReference>
<sequence length="349" mass="37561">MTPREAVIALLSGATLSATDMQSVVRSVMQGDVPDAVIAALLVLLRQKGETIEEIYGAVQAIMEFADKISLDPHAIDTCGTGGDAAGTFNISTIAAILACSAGAKVAKHGNRSVSSKCGSADVLEVLGIQVELPKEKIVELFKQTRFAFLYAPLYHKAMKLVASVRRDLGVRTIFNMLGPLVNPAGILRQVVGVYDRELTGMFAQVLRQQGAEHCLIVHGETKEGLALDEPSICGATFISELKDGIISNYTVYPEDFGMKRRRLEELRGGNVQENAQLIWQILDCTAPEAKIDAAIYAGGFAIYVSGVEPSLERGIARARAELESGRAKQTLEHIINVHRQVAMAAPTT</sequence>
<comment type="subunit">
    <text evidence="10">Homodimer.</text>
</comment>
<evidence type="ECO:0000256" key="6">
    <source>
        <dbReference type="ARBA" id="ARBA00022822"/>
    </source>
</evidence>
<dbReference type="SUPFAM" id="SSF52418">
    <property type="entry name" value="Nucleoside phosphorylase/phosphoribosyltransferase catalytic domain"/>
    <property type="match status" value="1"/>
</dbReference>
<reference evidence="13 14" key="1">
    <citation type="journal article" date="2011" name="ISME J.">
        <title>Community ecology of hot spring cyanobacterial mats: predominant populations and their functional potential.</title>
        <authorList>
            <person name="Klatt C.G."/>
            <person name="Wood J.M."/>
            <person name="Rusch D.B."/>
            <person name="Bateson M.M."/>
            <person name="Hamamura N."/>
            <person name="Heidelberg J.F."/>
            <person name="Grossman A.R."/>
            <person name="Bhaya D."/>
            <person name="Cohan F.M."/>
            <person name="Kuhl M."/>
            <person name="Bryant D.A."/>
            <person name="Ward D.M."/>
        </authorList>
    </citation>
    <scope>NUCLEOTIDE SEQUENCE [LARGE SCALE GENOMIC DNA]</scope>
    <source>
        <strain evidence="13">OS</strain>
    </source>
</reference>
<dbReference type="AlphaFoldDB" id="A0A395M0J1"/>
<dbReference type="EMBL" id="PHFL01000059">
    <property type="protein sequence ID" value="RFM23728.1"/>
    <property type="molecule type" value="Genomic_DNA"/>
</dbReference>
<gene>
    <name evidence="10 13" type="primary">trpD</name>
    <name evidence="13" type="ORF">D0433_09375</name>
</gene>
<feature type="binding site" evidence="10">
    <location>
        <position position="80"/>
    </location>
    <ligand>
        <name>5-phospho-alpha-D-ribose 1-diphosphate</name>
        <dbReference type="ChEBI" id="CHEBI:58017"/>
    </ligand>
</feature>
<feature type="binding site" evidence="10">
    <location>
        <position position="120"/>
    </location>
    <ligand>
        <name>5-phospho-alpha-D-ribose 1-diphosphate</name>
        <dbReference type="ChEBI" id="CHEBI:58017"/>
    </ligand>
</feature>
<evidence type="ECO:0000313" key="13">
    <source>
        <dbReference type="EMBL" id="RFM23728.1"/>
    </source>
</evidence>
<evidence type="ECO:0000256" key="5">
    <source>
        <dbReference type="ARBA" id="ARBA00022723"/>
    </source>
</evidence>
<dbReference type="NCBIfam" id="TIGR01245">
    <property type="entry name" value="trpD"/>
    <property type="match status" value="1"/>
</dbReference>
<dbReference type="InterPro" id="IPR000312">
    <property type="entry name" value="Glycosyl_Trfase_fam3"/>
</dbReference>
<feature type="domain" description="Glycosyl transferase family 3" evidence="11">
    <location>
        <begin position="73"/>
        <end position="328"/>
    </location>
</feature>
<dbReference type="Gene3D" id="1.20.970.10">
    <property type="entry name" value="Transferase, Pyrimidine Nucleoside Phosphorylase, Chain C"/>
    <property type="match status" value="1"/>
</dbReference>
<keyword evidence="5 10" id="KW-0479">Metal-binding</keyword>
<accession>A0A395M0J1</accession>
<evidence type="ECO:0000259" key="11">
    <source>
        <dbReference type="Pfam" id="PF00591"/>
    </source>
</evidence>
<comment type="pathway">
    <text evidence="1 10">Amino-acid biosynthesis; L-tryptophan biosynthesis; L-tryptophan from chorismate: step 2/5.</text>
</comment>
<dbReference type="Proteomes" id="UP000266389">
    <property type="component" value="Unassembled WGS sequence"/>
</dbReference>
<evidence type="ECO:0000313" key="14">
    <source>
        <dbReference type="Proteomes" id="UP000266389"/>
    </source>
</evidence>
<keyword evidence="6 10" id="KW-0822">Tryptophan biosynthesis</keyword>
<comment type="similarity">
    <text evidence="10">Belongs to the anthranilate phosphoribosyltransferase family.</text>
</comment>
<feature type="binding site" evidence="10">
    <location>
        <position position="230"/>
    </location>
    <ligand>
        <name>Mg(2+)</name>
        <dbReference type="ChEBI" id="CHEBI:18420"/>
        <label>1</label>
    </ligand>
</feature>
<comment type="caution">
    <text evidence="13">The sequence shown here is derived from an EMBL/GenBank/DDBJ whole genome shotgun (WGS) entry which is preliminary data.</text>
</comment>
<keyword evidence="7 10" id="KW-0057">Aromatic amino acid biosynthesis</keyword>
<dbReference type="Gene3D" id="3.40.1030.10">
    <property type="entry name" value="Nucleoside phosphorylase/phosphoribosyltransferase catalytic domain"/>
    <property type="match status" value="1"/>
</dbReference>
<dbReference type="PANTHER" id="PTHR43285">
    <property type="entry name" value="ANTHRANILATE PHOSPHORIBOSYLTRANSFERASE"/>
    <property type="match status" value="1"/>
</dbReference>
<feature type="binding site" evidence="10">
    <location>
        <position position="80"/>
    </location>
    <ligand>
        <name>anthranilate</name>
        <dbReference type="ChEBI" id="CHEBI:16567"/>
        <label>1</label>
    </ligand>
</feature>
<feature type="binding site" evidence="10">
    <location>
        <position position="166"/>
    </location>
    <ligand>
        <name>anthranilate</name>
        <dbReference type="ChEBI" id="CHEBI:16567"/>
        <label>2</label>
    </ligand>
</feature>
<evidence type="ECO:0000256" key="3">
    <source>
        <dbReference type="ARBA" id="ARBA00022676"/>
    </source>
</evidence>
<dbReference type="FunFam" id="3.40.1030.10:FF:000002">
    <property type="entry name" value="Anthranilate phosphoribosyltransferase"/>
    <property type="match status" value="1"/>
</dbReference>
<evidence type="ECO:0000256" key="9">
    <source>
        <dbReference type="ARBA" id="ARBA00061188"/>
    </source>
</evidence>
<protein>
    <recommendedName>
        <fullName evidence="10">Anthranilate phosphoribosyltransferase</fullName>
        <ecNumber evidence="10">2.4.2.18</ecNumber>
    </recommendedName>
</protein>
<dbReference type="GO" id="GO:0000287">
    <property type="term" value="F:magnesium ion binding"/>
    <property type="evidence" value="ECO:0007669"/>
    <property type="project" value="UniProtKB-UniRule"/>
</dbReference>
<dbReference type="UniPathway" id="UPA00035">
    <property type="reaction ID" value="UER00041"/>
</dbReference>
<dbReference type="GO" id="GO:0004048">
    <property type="term" value="F:anthranilate phosphoribosyltransferase activity"/>
    <property type="evidence" value="ECO:0007669"/>
    <property type="project" value="UniProtKB-UniRule"/>
</dbReference>
<evidence type="ECO:0000256" key="10">
    <source>
        <dbReference type="HAMAP-Rule" id="MF_00211"/>
    </source>
</evidence>
<name>A0A395M0J1_9BACT</name>
<evidence type="ECO:0000256" key="1">
    <source>
        <dbReference type="ARBA" id="ARBA00004907"/>
    </source>
</evidence>
<dbReference type="EC" id="2.4.2.18" evidence="10"/>
<comment type="similarity">
    <text evidence="9">In the C-terminal section; belongs to the anthranilate phosphoribosyltransferase family.</text>
</comment>
<keyword evidence="4 10" id="KW-0808">Transferase</keyword>
<dbReference type="HAMAP" id="MF_00211">
    <property type="entry name" value="TrpD"/>
    <property type="match status" value="1"/>
</dbReference>
<keyword evidence="10" id="KW-0460">Magnesium</keyword>
<dbReference type="InterPro" id="IPR017459">
    <property type="entry name" value="Glycosyl_Trfase_fam3_N_dom"/>
</dbReference>
<feature type="domain" description="Glycosyl transferase family 3 N-terminal" evidence="12">
    <location>
        <begin position="6"/>
        <end position="66"/>
    </location>
</feature>
<evidence type="ECO:0000256" key="2">
    <source>
        <dbReference type="ARBA" id="ARBA00022605"/>
    </source>
</evidence>
<feature type="binding site" evidence="10">
    <location>
        <position position="230"/>
    </location>
    <ligand>
        <name>Mg(2+)</name>
        <dbReference type="ChEBI" id="CHEBI:18420"/>
        <label>2</label>
    </ligand>
</feature>
<dbReference type="Pfam" id="PF00591">
    <property type="entry name" value="Glycos_transf_3"/>
    <property type="match status" value="1"/>
</dbReference>
<comment type="cofactor">
    <cofactor evidence="10">
        <name>Mg(2+)</name>
        <dbReference type="ChEBI" id="CHEBI:18420"/>
    </cofactor>
    <text evidence="10">Binds 2 magnesium ions per monomer.</text>
</comment>
<dbReference type="SUPFAM" id="SSF47648">
    <property type="entry name" value="Nucleoside phosphorylase/phosphoribosyltransferase N-terminal domain"/>
    <property type="match status" value="1"/>
</dbReference>
<evidence type="ECO:0000256" key="8">
    <source>
        <dbReference type="ARBA" id="ARBA00052328"/>
    </source>
</evidence>
<comment type="catalytic activity">
    <reaction evidence="8 10">
        <text>N-(5-phospho-beta-D-ribosyl)anthranilate + diphosphate = 5-phospho-alpha-D-ribose 1-diphosphate + anthranilate</text>
        <dbReference type="Rhea" id="RHEA:11768"/>
        <dbReference type="ChEBI" id="CHEBI:16567"/>
        <dbReference type="ChEBI" id="CHEBI:18277"/>
        <dbReference type="ChEBI" id="CHEBI:33019"/>
        <dbReference type="ChEBI" id="CHEBI:58017"/>
        <dbReference type="EC" id="2.4.2.18"/>
    </reaction>
</comment>
<keyword evidence="3 10" id="KW-0328">Glycosyltransferase</keyword>
<evidence type="ECO:0000256" key="7">
    <source>
        <dbReference type="ARBA" id="ARBA00023141"/>
    </source>
</evidence>
<feature type="binding site" evidence="10">
    <location>
        <position position="92"/>
    </location>
    <ligand>
        <name>Mg(2+)</name>
        <dbReference type="ChEBI" id="CHEBI:18420"/>
        <label>1</label>
    </ligand>
</feature>
<dbReference type="GO" id="GO:0005829">
    <property type="term" value="C:cytosol"/>
    <property type="evidence" value="ECO:0007669"/>
    <property type="project" value="TreeGrafter"/>
</dbReference>
<feature type="binding site" evidence="10">
    <location>
        <begin position="90"/>
        <end position="93"/>
    </location>
    <ligand>
        <name>5-phospho-alpha-D-ribose 1-diphosphate</name>
        <dbReference type="ChEBI" id="CHEBI:58017"/>
    </ligand>
</feature>
<dbReference type="Pfam" id="PF02885">
    <property type="entry name" value="Glycos_trans_3N"/>
    <property type="match status" value="1"/>
</dbReference>
<dbReference type="PANTHER" id="PTHR43285:SF2">
    <property type="entry name" value="ANTHRANILATE PHOSPHORIBOSYLTRANSFERASE"/>
    <property type="match status" value="1"/>
</dbReference>